<feature type="domain" description="Integrase catalytic" evidence="6">
    <location>
        <begin position="491"/>
        <end position="668"/>
    </location>
</feature>
<evidence type="ECO:0000259" key="6">
    <source>
        <dbReference type="PROSITE" id="PS50994"/>
    </source>
</evidence>
<dbReference type="Pfam" id="PF14223">
    <property type="entry name" value="Retrotran_gag_2"/>
    <property type="match status" value="1"/>
</dbReference>
<dbReference type="GO" id="GO:0004190">
    <property type="term" value="F:aspartic-type endopeptidase activity"/>
    <property type="evidence" value="ECO:0007669"/>
    <property type="project" value="UniProtKB-KW"/>
</dbReference>
<dbReference type="InterPro" id="IPR025724">
    <property type="entry name" value="GAG-pre-integrase_dom"/>
</dbReference>
<dbReference type="InterPro" id="IPR054722">
    <property type="entry name" value="PolX-like_BBD"/>
</dbReference>
<evidence type="ECO:0000256" key="3">
    <source>
        <dbReference type="ARBA" id="ARBA00022750"/>
    </source>
</evidence>
<dbReference type="PROSITE" id="PS50994">
    <property type="entry name" value="INTEGRASE"/>
    <property type="match status" value="1"/>
</dbReference>
<protein>
    <recommendedName>
        <fullName evidence="6">Integrase catalytic domain-containing protein</fullName>
    </recommendedName>
</protein>
<evidence type="ECO:0000256" key="4">
    <source>
        <dbReference type="ARBA" id="ARBA00022801"/>
    </source>
</evidence>
<dbReference type="InterPro" id="IPR043502">
    <property type="entry name" value="DNA/RNA_pol_sf"/>
</dbReference>
<sequence>MAASSVPFPMLDSENYTSWRFRIRLILQKEEAIEALDIKEEKHATLTGDLLKVFNKLDLKAMCIIAQSVSDKYIEYVENATSAKQMMEKLHNVFQRGGALSKMYLLRKLLKMKFTEGELQVHFNGFEKLVKQLDAVSNTPIDDTDKICYLLLTMPEKFESVITSIETVMNKDNTKYTYAEVKTRLLDAELKTVETGAAIDNSGSYSFPAQNSKDNKSLENIICHGCGGKGHYKTVCPTVNQNARNLNNSRGGRSKYRGRGRGIGRLEGRSNEKQYQKSNVAQSEEAKKCSDFDFIATDYSKIDGSAFVVKQQEGHTHFVLDSGATNHWVSQKLEKYMNSVEEMPQAMQIKIANGEYIKGTKRGLLGLKVFNSKTNDYSSITISAIIVPSSNYNLLSVKRLSVKGYEVKFEKGGEYAMIMNDKLHLQCKSFGNLYVTKFLLQTVDSEECHIATSAEAMLWHQRLGHLNEQSLKLMKLPGNYGMCSPCNQGKAKRKPFKNVELSRSSKIGELIHSDLAGPFKTETLNGERYYQTITDDHSHFVKVYLLKTKDEAESNIMNYVRELKAKGYYCSRIRSDGGGEFSSNALKNFCKQKGIVNEYSLHYTPQQDGVSERLNFTLMSKVRTLFAETNLPKYLWGEAICCVAYQLNRSPTKTLNGKIPAQVFLGKFDLKKLKVFGSKAWAYKLPVPADKLATRAVECVMVGYGSNGYRVWNPASNKVFKSRDIRFDENTFVHKAKENLYVPPLIIDSDSSEQVPTQEQCSIQNVQNNVAPLGSIVNKHGLKKSTRATKIPSKFDQFVVYKDQDDKDSDIDSVNLAFSLCTGIPSNYDEAITSDKEWKYAVQKEIDALVKYDTWKNADLPQGSKAIDTRWIFTIKADGTKRARLVAKGYQEQVASNLYAPVAQLPTIRLFMSVALQRKWEIRQLDIPSAFLNGKLDSDVYIKPPKGVTSSTNVLKLNKSLYGLRSAPRSWNDMFNAAVVKYGLTRSARDFCLYSGEDVYLIIWVDDILIAGNSTQCIKLSDYLKTNFNAKDFGIVNNFLGSQITVKENSISISQKDFIQKMIKKFGMQDCKTMSTPMESNFQLDKSLPVNTSYPYRELIGSLIYISIVSRPDISFATSVLSRYVSKPNDQVWIAAKRILRYLSNTVDKSLTLYRQSGDNITAYSDADWAGDITDRKSTSGCIIYHCGNPISWYARKQTCISQSTAEAEYIACATAAMDVVYFQSILQDLNCNELKTPVIYVDNQSAINISESFENSKRTRHIDIKYHLIKDYVQNNFVTLNYIRSNDNIADIFTKALNAVKFNNFFVKLNIV</sequence>
<feature type="region of interest" description="Disordered" evidence="5">
    <location>
        <begin position="246"/>
        <end position="281"/>
    </location>
</feature>
<proteinExistence type="predicted"/>
<dbReference type="InterPro" id="IPR036397">
    <property type="entry name" value="RNaseH_sf"/>
</dbReference>
<evidence type="ECO:0000313" key="8">
    <source>
        <dbReference type="EMBL" id="JAS36795.1"/>
    </source>
</evidence>
<dbReference type="EMBL" id="GEDC01000503">
    <property type="protein sequence ID" value="JAS36795.1"/>
    <property type="molecule type" value="Transcribed_RNA"/>
</dbReference>
<evidence type="ECO:0000256" key="5">
    <source>
        <dbReference type="SAM" id="MobiDB-lite"/>
    </source>
</evidence>
<dbReference type="GO" id="GO:0042575">
    <property type="term" value="C:DNA polymerase complex"/>
    <property type="evidence" value="ECO:0007669"/>
    <property type="project" value="UniProtKB-ARBA"/>
</dbReference>
<dbReference type="Pfam" id="PF07727">
    <property type="entry name" value="RVT_2"/>
    <property type="match status" value="1"/>
</dbReference>
<evidence type="ECO:0000313" key="7">
    <source>
        <dbReference type="EMBL" id="JAS24457.1"/>
    </source>
</evidence>
<organism evidence="7">
    <name type="scientific">Clastoptera arizonana</name>
    <name type="common">Arizona spittle bug</name>
    <dbReference type="NCBI Taxonomy" id="38151"/>
    <lineage>
        <taxon>Eukaryota</taxon>
        <taxon>Metazoa</taxon>
        <taxon>Ecdysozoa</taxon>
        <taxon>Arthropoda</taxon>
        <taxon>Hexapoda</taxon>
        <taxon>Insecta</taxon>
        <taxon>Pterygota</taxon>
        <taxon>Neoptera</taxon>
        <taxon>Paraneoptera</taxon>
        <taxon>Hemiptera</taxon>
        <taxon>Auchenorrhyncha</taxon>
        <taxon>Cercopoidea</taxon>
        <taxon>Clastopteridae</taxon>
        <taxon>Clastoptera</taxon>
    </lineage>
</organism>
<dbReference type="EMBL" id="GEDC01012841">
    <property type="protein sequence ID" value="JAS24457.1"/>
    <property type="molecule type" value="Transcribed_RNA"/>
</dbReference>
<feature type="compositionally biased region" description="Basic and acidic residues" evidence="5">
    <location>
        <begin position="264"/>
        <end position="275"/>
    </location>
</feature>
<reference evidence="7" key="1">
    <citation type="submission" date="2015-12" db="EMBL/GenBank/DDBJ databases">
        <title>De novo transcriptome assembly of four potential Pierce s Disease insect vectors from Arizona vineyards.</title>
        <authorList>
            <person name="Tassone E.E."/>
        </authorList>
    </citation>
    <scope>NUCLEOTIDE SEQUENCE</scope>
</reference>
<dbReference type="InterPro" id="IPR001584">
    <property type="entry name" value="Integrase_cat-core"/>
</dbReference>
<keyword evidence="2" id="KW-0479">Metal-binding</keyword>
<dbReference type="GO" id="GO:0046872">
    <property type="term" value="F:metal ion binding"/>
    <property type="evidence" value="ECO:0007669"/>
    <property type="project" value="UniProtKB-KW"/>
</dbReference>
<accession>A0A1B6DFK3</accession>
<dbReference type="InterPro" id="IPR057670">
    <property type="entry name" value="SH3_retrovirus"/>
</dbReference>
<feature type="compositionally biased region" description="Basic residues" evidence="5">
    <location>
        <begin position="252"/>
        <end position="262"/>
    </location>
</feature>
<dbReference type="InterPro" id="IPR012337">
    <property type="entry name" value="RNaseH-like_sf"/>
</dbReference>
<dbReference type="InterPro" id="IPR039537">
    <property type="entry name" value="Retrotran_Ty1/copia-like"/>
</dbReference>
<dbReference type="InterPro" id="IPR013103">
    <property type="entry name" value="RVT_2"/>
</dbReference>
<dbReference type="Pfam" id="PF25597">
    <property type="entry name" value="SH3_retrovirus"/>
    <property type="match status" value="1"/>
</dbReference>
<name>A0A1B6DFK3_9HEMI</name>
<dbReference type="SUPFAM" id="SSF56672">
    <property type="entry name" value="DNA/RNA polymerases"/>
    <property type="match status" value="1"/>
</dbReference>
<dbReference type="SUPFAM" id="SSF53098">
    <property type="entry name" value="Ribonuclease H-like"/>
    <property type="match status" value="1"/>
</dbReference>
<dbReference type="CDD" id="cd09272">
    <property type="entry name" value="RNase_HI_RT_Ty1"/>
    <property type="match status" value="1"/>
</dbReference>
<dbReference type="GO" id="GO:0071897">
    <property type="term" value="P:DNA biosynthetic process"/>
    <property type="evidence" value="ECO:0007669"/>
    <property type="project" value="UniProtKB-ARBA"/>
</dbReference>
<dbReference type="Gene3D" id="3.30.420.10">
    <property type="entry name" value="Ribonuclease H-like superfamily/Ribonuclease H"/>
    <property type="match status" value="1"/>
</dbReference>
<dbReference type="Pfam" id="PF13976">
    <property type="entry name" value="gag_pre-integrs"/>
    <property type="match status" value="1"/>
</dbReference>
<dbReference type="GO" id="GO:0015074">
    <property type="term" value="P:DNA integration"/>
    <property type="evidence" value="ECO:0007669"/>
    <property type="project" value="InterPro"/>
</dbReference>
<dbReference type="Pfam" id="PF22936">
    <property type="entry name" value="Pol_BBD"/>
    <property type="match status" value="1"/>
</dbReference>
<dbReference type="GO" id="GO:0003676">
    <property type="term" value="F:nucleic acid binding"/>
    <property type="evidence" value="ECO:0007669"/>
    <property type="project" value="InterPro"/>
</dbReference>
<keyword evidence="3" id="KW-0064">Aspartyl protease</keyword>
<gene>
    <name evidence="7" type="ORF">g.42665</name>
    <name evidence="8" type="ORF">g.42668</name>
</gene>
<dbReference type="GO" id="GO:0006508">
    <property type="term" value="P:proteolysis"/>
    <property type="evidence" value="ECO:0007669"/>
    <property type="project" value="UniProtKB-KW"/>
</dbReference>
<dbReference type="PANTHER" id="PTHR42648:SF28">
    <property type="entry name" value="TRANSPOSON-ENCODED PROTEIN WITH RIBONUCLEASE H-LIKE AND RETROVIRUS ZINC FINGER-LIKE DOMAINS"/>
    <property type="match status" value="1"/>
</dbReference>
<dbReference type="PANTHER" id="PTHR42648">
    <property type="entry name" value="TRANSPOSASE, PUTATIVE-RELATED"/>
    <property type="match status" value="1"/>
</dbReference>
<keyword evidence="1" id="KW-0645">Protease</keyword>
<keyword evidence="4" id="KW-0378">Hydrolase</keyword>
<evidence type="ECO:0000256" key="2">
    <source>
        <dbReference type="ARBA" id="ARBA00022723"/>
    </source>
</evidence>
<evidence type="ECO:0000256" key="1">
    <source>
        <dbReference type="ARBA" id="ARBA00022670"/>
    </source>
</evidence>